<dbReference type="InterPro" id="IPR042109">
    <property type="entry name" value="Adenylosuccinate_synth_dom1"/>
</dbReference>
<feature type="active site" evidence="9">
    <location>
        <position position="138"/>
    </location>
</feature>
<evidence type="ECO:0000256" key="10">
    <source>
        <dbReference type="RuleBase" id="RU000520"/>
    </source>
</evidence>
<dbReference type="NCBIfam" id="NF002223">
    <property type="entry name" value="PRK01117.1"/>
    <property type="match status" value="1"/>
</dbReference>
<dbReference type="CDD" id="cd03108">
    <property type="entry name" value="AdSS"/>
    <property type="match status" value="1"/>
</dbReference>
<dbReference type="InterPro" id="IPR042110">
    <property type="entry name" value="Adenylosuccinate_synth_dom2"/>
</dbReference>
<gene>
    <name evidence="8" type="primary">purA</name>
    <name evidence="11" type="ORF">HELGO_WM10681</name>
</gene>
<dbReference type="InterPro" id="IPR001114">
    <property type="entry name" value="Adenylosuccinate_synthetase"/>
</dbReference>
<dbReference type="GO" id="GO:0046040">
    <property type="term" value="P:IMP metabolic process"/>
    <property type="evidence" value="ECO:0007669"/>
    <property type="project" value="TreeGrafter"/>
</dbReference>
<dbReference type="EMBL" id="CACVAW010000002">
    <property type="protein sequence ID" value="CAA6800403.1"/>
    <property type="molecule type" value="Genomic_DNA"/>
</dbReference>
<feature type="binding site" description="in other chain" evidence="8">
    <location>
        <position position="127"/>
    </location>
    <ligand>
        <name>IMP</name>
        <dbReference type="ChEBI" id="CHEBI:58053"/>
        <note>ligand shared between dimeric partners</note>
    </ligand>
</feature>
<comment type="similarity">
    <text evidence="8 10">Belongs to the adenylosuccinate synthetase family.</text>
</comment>
<evidence type="ECO:0000256" key="9">
    <source>
        <dbReference type="PROSITE-ProRule" id="PRU10134"/>
    </source>
</evidence>
<dbReference type="GO" id="GO:0004019">
    <property type="term" value="F:adenylosuccinate synthase activity"/>
    <property type="evidence" value="ECO:0007669"/>
    <property type="project" value="UniProtKB-UniRule"/>
</dbReference>
<dbReference type="PANTHER" id="PTHR11846:SF0">
    <property type="entry name" value="ADENYLOSUCCINATE SYNTHETASE"/>
    <property type="match status" value="1"/>
</dbReference>
<feature type="binding site" description="in other chain" evidence="8">
    <location>
        <position position="300"/>
    </location>
    <ligand>
        <name>IMP</name>
        <dbReference type="ChEBI" id="CHEBI:58053"/>
        <note>ligand shared between dimeric partners</note>
    </ligand>
</feature>
<dbReference type="FunFam" id="3.90.170.10:FF:000001">
    <property type="entry name" value="Adenylosuccinate synthetase"/>
    <property type="match status" value="1"/>
</dbReference>
<dbReference type="SMR" id="A0A6S6SCF5"/>
<keyword evidence="4 8" id="KW-0547">Nucleotide-binding</keyword>
<dbReference type="Pfam" id="PF00709">
    <property type="entry name" value="Adenylsucc_synt"/>
    <property type="match status" value="1"/>
</dbReference>
<keyword evidence="6 8" id="KW-0460">Magnesium</keyword>
<organism evidence="11">
    <name type="scientific">uncultured Campylobacterales bacterium</name>
    <dbReference type="NCBI Taxonomy" id="352960"/>
    <lineage>
        <taxon>Bacteria</taxon>
        <taxon>Pseudomonadati</taxon>
        <taxon>Campylobacterota</taxon>
        <taxon>Epsilonproteobacteria</taxon>
        <taxon>Campylobacterales</taxon>
        <taxon>environmental samples</taxon>
    </lineage>
</organism>
<comment type="function">
    <text evidence="8">Plays an important role in the de novo pathway of purine nucleotide biosynthesis. Catalyzes the first committed step in the biosynthesis of AMP from IMP.</text>
</comment>
<comment type="pathway">
    <text evidence="8 10">Purine metabolism; AMP biosynthesis via de novo pathway; AMP from IMP: step 1/2.</text>
</comment>
<feature type="binding site" description="in other chain" evidence="8">
    <location>
        <begin position="14"/>
        <end position="17"/>
    </location>
    <ligand>
        <name>IMP</name>
        <dbReference type="ChEBI" id="CHEBI:58053"/>
        <note>ligand shared between dimeric partners</note>
    </ligand>
</feature>
<dbReference type="HAMAP" id="MF_00011">
    <property type="entry name" value="Adenylosucc_synth"/>
    <property type="match status" value="1"/>
</dbReference>
<feature type="binding site" evidence="8">
    <location>
        <position position="14"/>
    </location>
    <ligand>
        <name>Mg(2+)</name>
        <dbReference type="ChEBI" id="CHEBI:18420"/>
    </ligand>
</feature>
<evidence type="ECO:0000256" key="5">
    <source>
        <dbReference type="ARBA" id="ARBA00022755"/>
    </source>
</evidence>
<feature type="binding site" evidence="8">
    <location>
        <position position="41"/>
    </location>
    <ligand>
        <name>Mg(2+)</name>
        <dbReference type="ChEBI" id="CHEBI:18420"/>
    </ligand>
</feature>
<dbReference type="InterPro" id="IPR033128">
    <property type="entry name" value="Adenylosuccin_syn_Lys_AS"/>
</dbReference>
<feature type="binding site" evidence="8">
    <location>
        <position position="141"/>
    </location>
    <ligand>
        <name>IMP</name>
        <dbReference type="ChEBI" id="CHEBI:58053"/>
        <note>ligand shared between dimeric partners</note>
    </ligand>
</feature>
<evidence type="ECO:0000313" key="11">
    <source>
        <dbReference type="EMBL" id="CAA6800403.1"/>
    </source>
</evidence>
<dbReference type="InterPro" id="IPR027417">
    <property type="entry name" value="P-loop_NTPase"/>
</dbReference>
<feature type="binding site" evidence="8">
    <location>
        <begin position="296"/>
        <end position="302"/>
    </location>
    <ligand>
        <name>substrate</name>
    </ligand>
</feature>
<dbReference type="GO" id="GO:0000287">
    <property type="term" value="F:magnesium ion binding"/>
    <property type="evidence" value="ECO:0007669"/>
    <property type="project" value="UniProtKB-UniRule"/>
</dbReference>
<dbReference type="PROSITE" id="PS01266">
    <property type="entry name" value="ADENYLOSUCCIN_SYN_1"/>
    <property type="match status" value="1"/>
</dbReference>
<dbReference type="PROSITE" id="PS00513">
    <property type="entry name" value="ADENYLOSUCCIN_SYN_2"/>
    <property type="match status" value="1"/>
</dbReference>
<comment type="catalytic activity">
    <reaction evidence="8 10">
        <text>IMP + L-aspartate + GTP = N(6)-(1,2-dicarboxyethyl)-AMP + GDP + phosphate + 2 H(+)</text>
        <dbReference type="Rhea" id="RHEA:15753"/>
        <dbReference type="ChEBI" id="CHEBI:15378"/>
        <dbReference type="ChEBI" id="CHEBI:29991"/>
        <dbReference type="ChEBI" id="CHEBI:37565"/>
        <dbReference type="ChEBI" id="CHEBI:43474"/>
        <dbReference type="ChEBI" id="CHEBI:57567"/>
        <dbReference type="ChEBI" id="CHEBI:58053"/>
        <dbReference type="ChEBI" id="CHEBI:58189"/>
        <dbReference type="EC" id="6.3.4.4"/>
    </reaction>
</comment>
<accession>A0A6S6SCF5</accession>
<protein>
    <recommendedName>
        <fullName evidence="8 10">Adenylosuccinate synthetase</fullName>
        <shortName evidence="8">AMPSase</shortName>
        <shortName evidence="8">AdSS</shortName>
        <ecNumber evidence="8 10">6.3.4.4</ecNumber>
    </recommendedName>
    <alternativeName>
        <fullName evidence="8">IMP--aspartate ligase</fullName>
    </alternativeName>
</protein>
<dbReference type="UniPathway" id="UPA00075">
    <property type="reaction ID" value="UER00335"/>
</dbReference>
<proteinExistence type="inferred from homology"/>
<dbReference type="Gene3D" id="1.10.300.10">
    <property type="entry name" value="Adenylosuccinate Synthetase, subunit A, domain 2"/>
    <property type="match status" value="1"/>
</dbReference>
<dbReference type="NCBIfam" id="TIGR00184">
    <property type="entry name" value="purA"/>
    <property type="match status" value="1"/>
</dbReference>
<feature type="active site" description="Proton donor" evidence="8">
    <location>
        <position position="42"/>
    </location>
</feature>
<dbReference type="SUPFAM" id="SSF52540">
    <property type="entry name" value="P-loop containing nucleoside triphosphate hydrolases"/>
    <property type="match status" value="1"/>
</dbReference>
<comment type="subunit">
    <text evidence="1 8">Homodimer.</text>
</comment>
<sequence length="417" mass="46235">MSKADVIVGLQWGDEGKGKVVDILAQEMDVVARFQGGHNAGHTIVINGKKTALRLIPSGAMNKKSMNVIGGGVVVAPYQLIEELKQFDDKLKNRLYVSEKAHIIFKHYEEIDVAREKLRGKKAIGTTGNGIGPAYSNKTSRTGHRIGELRNIEKLVNDLQEEFESSKVIYKAMGITLPNKEELKKELEFYYDELKDYIKDTNTFVWDSLKNGKKVLLEGAQATLLDIDHGTYPYVTSSNTSISGAMSGLGLSHKDIGNVIGIAKAYCTRVGNGVFPSEDFGEDAVHMAKVGHEFGTVTGRARRCGWFDAVAIKYACRLNGCDELAVMKLDVLDGLKKVKVCVAYEQNGKIIKDFPMDLDNITPVYEEFDGWDSTEGIRDFDKLPVNAKKYLEKLSEIVGMKIAKISTSPERDDLINR</sequence>
<dbReference type="GO" id="GO:0005525">
    <property type="term" value="F:GTP binding"/>
    <property type="evidence" value="ECO:0007669"/>
    <property type="project" value="UniProtKB-UniRule"/>
</dbReference>
<dbReference type="Gene3D" id="3.90.170.10">
    <property type="entry name" value="Adenylosuccinate Synthetase, subunit A, domain 3"/>
    <property type="match status" value="1"/>
</dbReference>
<evidence type="ECO:0000256" key="6">
    <source>
        <dbReference type="ARBA" id="ARBA00022842"/>
    </source>
</evidence>
<reference evidence="11" key="1">
    <citation type="submission" date="2020-01" db="EMBL/GenBank/DDBJ databases">
        <authorList>
            <person name="Meier V. D."/>
            <person name="Meier V D."/>
        </authorList>
    </citation>
    <scope>NUCLEOTIDE SEQUENCE</scope>
    <source>
        <strain evidence="11">HLG_WM_MAG_12</strain>
    </source>
</reference>
<feature type="binding site" evidence="8">
    <location>
        <begin position="41"/>
        <end position="43"/>
    </location>
    <ligand>
        <name>GTP</name>
        <dbReference type="ChEBI" id="CHEBI:37565"/>
    </ligand>
</feature>
<evidence type="ECO:0000256" key="7">
    <source>
        <dbReference type="ARBA" id="ARBA00023134"/>
    </source>
</evidence>
<dbReference type="GO" id="GO:0044208">
    <property type="term" value="P:'de novo' AMP biosynthetic process"/>
    <property type="evidence" value="ECO:0007669"/>
    <property type="project" value="UniProtKB-UniRule"/>
</dbReference>
<dbReference type="EC" id="6.3.4.4" evidence="8 10"/>
<evidence type="ECO:0000256" key="8">
    <source>
        <dbReference type="HAMAP-Rule" id="MF_00011"/>
    </source>
</evidence>
<feature type="active site" description="Proton acceptor" evidence="8">
    <location>
        <position position="14"/>
    </location>
</feature>
<feature type="binding site" description="in other chain" evidence="8">
    <location>
        <begin position="39"/>
        <end position="42"/>
    </location>
    <ligand>
        <name>IMP</name>
        <dbReference type="ChEBI" id="CHEBI:58053"/>
        <note>ligand shared between dimeric partners</note>
    </ligand>
</feature>
<dbReference type="PANTHER" id="PTHR11846">
    <property type="entry name" value="ADENYLOSUCCINATE SYNTHETASE"/>
    <property type="match status" value="1"/>
</dbReference>
<dbReference type="Gene3D" id="3.40.440.10">
    <property type="entry name" value="Adenylosuccinate Synthetase, subunit A, domain 1"/>
    <property type="match status" value="1"/>
</dbReference>
<dbReference type="InterPro" id="IPR018220">
    <property type="entry name" value="Adenylosuccin_syn_GTP-bd"/>
</dbReference>
<dbReference type="GO" id="GO:0005737">
    <property type="term" value="C:cytoplasm"/>
    <property type="evidence" value="ECO:0007669"/>
    <property type="project" value="UniProtKB-SubCell"/>
</dbReference>
<comment type="cofactor">
    <cofactor evidence="8">
        <name>Mg(2+)</name>
        <dbReference type="ChEBI" id="CHEBI:18420"/>
    </cofactor>
    <text evidence="8">Binds 1 Mg(2+) ion per subunit.</text>
</comment>
<name>A0A6S6SCF5_9BACT</name>
<feature type="binding site" evidence="8">
    <location>
        <begin position="406"/>
        <end position="408"/>
    </location>
    <ligand>
        <name>GTP</name>
        <dbReference type="ChEBI" id="CHEBI:37565"/>
    </ligand>
</feature>
<dbReference type="AlphaFoldDB" id="A0A6S6SCF5"/>
<dbReference type="InterPro" id="IPR042111">
    <property type="entry name" value="Adenylosuccinate_synth_dom3"/>
</dbReference>
<feature type="binding site" evidence="8">
    <location>
        <begin position="328"/>
        <end position="330"/>
    </location>
    <ligand>
        <name>GTP</name>
        <dbReference type="ChEBI" id="CHEBI:37565"/>
    </ligand>
</feature>
<keyword evidence="5 8" id="KW-0658">Purine biosynthesis</keyword>
<feature type="binding site" description="in other chain" evidence="8">
    <location>
        <position position="221"/>
    </location>
    <ligand>
        <name>IMP</name>
        <dbReference type="ChEBI" id="CHEBI:58053"/>
        <note>ligand shared between dimeric partners</note>
    </ligand>
</feature>
<keyword evidence="7 8" id="KW-0342">GTP-binding</keyword>
<keyword evidence="2 8" id="KW-0436">Ligase</keyword>
<comment type="subcellular location">
    <subcellularLocation>
        <location evidence="8">Cytoplasm</location>
    </subcellularLocation>
</comment>
<feature type="binding site" evidence="8">
    <location>
        <position position="302"/>
    </location>
    <ligand>
        <name>GTP</name>
        <dbReference type="ChEBI" id="CHEBI:37565"/>
    </ligand>
</feature>
<evidence type="ECO:0000256" key="4">
    <source>
        <dbReference type="ARBA" id="ARBA00022741"/>
    </source>
</evidence>
<keyword evidence="8" id="KW-0963">Cytoplasm</keyword>
<evidence type="ECO:0000256" key="2">
    <source>
        <dbReference type="ARBA" id="ARBA00022598"/>
    </source>
</evidence>
<feature type="binding site" evidence="8">
    <location>
        <begin position="13"/>
        <end position="19"/>
    </location>
    <ligand>
        <name>GTP</name>
        <dbReference type="ChEBI" id="CHEBI:37565"/>
    </ligand>
</feature>
<evidence type="ECO:0000256" key="1">
    <source>
        <dbReference type="ARBA" id="ARBA00011738"/>
    </source>
</evidence>
<keyword evidence="3 8" id="KW-0479">Metal-binding</keyword>
<evidence type="ECO:0000256" key="3">
    <source>
        <dbReference type="ARBA" id="ARBA00022723"/>
    </source>
</evidence>
<feature type="binding site" description="in other chain" evidence="8">
    <location>
        <position position="236"/>
    </location>
    <ligand>
        <name>IMP</name>
        <dbReference type="ChEBI" id="CHEBI:58053"/>
        <note>ligand shared between dimeric partners</note>
    </ligand>
</feature>
<dbReference type="SMART" id="SM00788">
    <property type="entry name" value="Adenylsucc_synt"/>
    <property type="match status" value="1"/>
</dbReference>